<gene>
    <name evidence="2" type="primary">msta_4</name>
    <name evidence="2" type="ORF">E2C01_016288</name>
</gene>
<accession>A0A5B7DP60</accession>
<dbReference type="Gene3D" id="2.170.270.10">
    <property type="entry name" value="SET domain"/>
    <property type="match status" value="1"/>
</dbReference>
<dbReference type="SUPFAM" id="SSF82199">
    <property type="entry name" value="SET domain"/>
    <property type="match status" value="1"/>
</dbReference>
<comment type="caution">
    <text evidence="2">The sequence shown here is derived from an EMBL/GenBank/DDBJ whole genome shotgun (WGS) entry which is preliminary data.</text>
</comment>
<name>A0A5B7DP60_PORTR</name>
<evidence type="ECO:0000256" key="1">
    <source>
        <dbReference type="SAM" id="MobiDB-lite"/>
    </source>
</evidence>
<evidence type="ECO:0000313" key="2">
    <source>
        <dbReference type="EMBL" id="MPC23248.1"/>
    </source>
</evidence>
<dbReference type="Gene3D" id="6.10.140.2220">
    <property type="match status" value="1"/>
</dbReference>
<sequence length="618" mass="66284">MDTQRPPGLVVALVGGDAGIPHRQESSRASNRERPSFNLTLAAIILLASIRIREIVRVCVCACVSGNSAASGPRGLQTSRHGAEKRVLRPAPLADRPNVQRPCDHQQSNSSRPQDMGGAEAPDGDAGGEVGVLEERLRGLLSHNPAWLGQDGAPPWCADLSMNHEELLERTRQWAAAGCGAQGASGSIAAPMRVAHSEELGRHLVAARDVAAGEVVVVEPPLLLALRERSPPSCLTCFRRATVYTCPACGFFLCGPECGAAAHAEECGVLRRLGLGQPAPRPEEEARLAALPDEQRAQAREMLQQAAATAEQQRRLEVLRQYRLVAAVRTLLVMHRSPAVAAAVAALQGRVNPSSTRHANHQRRVVEVAVGQLGVTNDPALAHRVCAVWDTNGFEVPLAWGNRVVGLFPVSSLLTHDCRANTQQWFTAEGVVVVRAVTRVAAGDVLTTCYTDPQWATLLRQDHLRISKQFTCTCARCRDPTELGTFLGSPCCPACRLPLLSTDPLDPQAPWRCSNHTCTHTATAAQVAAVGAGIGAKLKGLTPNDAAALASLSRQLEEMLPSTHHVLMQLHVSTLKTLVARDLREVNDEDLSTLLAISSLVMGVLHRLEQPLTRLSGE</sequence>
<dbReference type="OrthoDB" id="5945798at2759"/>
<proteinExistence type="predicted"/>
<organism evidence="2 3">
    <name type="scientific">Portunus trituberculatus</name>
    <name type="common">Swimming crab</name>
    <name type="synonym">Neptunus trituberculatus</name>
    <dbReference type="NCBI Taxonomy" id="210409"/>
    <lineage>
        <taxon>Eukaryota</taxon>
        <taxon>Metazoa</taxon>
        <taxon>Ecdysozoa</taxon>
        <taxon>Arthropoda</taxon>
        <taxon>Crustacea</taxon>
        <taxon>Multicrustacea</taxon>
        <taxon>Malacostraca</taxon>
        <taxon>Eumalacostraca</taxon>
        <taxon>Eucarida</taxon>
        <taxon>Decapoda</taxon>
        <taxon>Pleocyemata</taxon>
        <taxon>Brachyura</taxon>
        <taxon>Eubrachyura</taxon>
        <taxon>Portunoidea</taxon>
        <taxon>Portunidae</taxon>
        <taxon>Portuninae</taxon>
        <taxon>Portunus</taxon>
    </lineage>
</organism>
<dbReference type="AlphaFoldDB" id="A0A5B7DP60"/>
<dbReference type="PANTHER" id="PTHR46455">
    <property type="entry name" value="SET AND MYND DOMAIN CONTAINING, ARTHROPOD-SPECIFIC, MEMBER 4, ISOFORM A"/>
    <property type="match status" value="1"/>
</dbReference>
<dbReference type="InterPro" id="IPR046341">
    <property type="entry name" value="SET_dom_sf"/>
</dbReference>
<dbReference type="Proteomes" id="UP000324222">
    <property type="component" value="Unassembled WGS sequence"/>
</dbReference>
<reference evidence="2 3" key="1">
    <citation type="submission" date="2019-05" db="EMBL/GenBank/DDBJ databases">
        <title>Another draft genome of Portunus trituberculatus and its Hox gene families provides insights of decapod evolution.</title>
        <authorList>
            <person name="Jeong J.-H."/>
            <person name="Song I."/>
            <person name="Kim S."/>
            <person name="Choi T."/>
            <person name="Kim D."/>
            <person name="Ryu S."/>
            <person name="Kim W."/>
        </authorList>
    </citation>
    <scope>NUCLEOTIDE SEQUENCE [LARGE SCALE GENOMIC DNA]</scope>
    <source>
        <tissue evidence="2">Muscle</tissue>
    </source>
</reference>
<dbReference type="InterPro" id="IPR053010">
    <property type="entry name" value="SET_SmydA-8"/>
</dbReference>
<dbReference type="PANTHER" id="PTHR46455:SF5">
    <property type="entry name" value="SET AND MYND DOMAIN CONTAINING, ARTHROPOD-SPECIFIC, MEMBER 4, ISOFORM A"/>
    <property type="match status" value="1"/>
</dbReference>
<feature type="compositionally biased region" description="Polar residues" evidence="1">
    <location>
        <begin position="69"/>
        <end position="80"/>
    </location>
</feature>
<keyword evidence="3" id="KW-1185">Reference proteome</keyword>
<protein>
    <submittedName>
        <fullName evidence="2">Protein msta, isoform A</fullName>
    </submittedName>
</protein>
<dbReference type="EMBL" id="VSRR010001183">
    <property type="protein sequence ID" value="MPC23248.1"/>
    <property type="molecule type" value="Genomic_DNA"/>
</dbReference>
<dbReference type="Gene3D" id="1.10.220.160">
    <property type="match status" value="1"/>
</dbReference>
<evidence type="ECO:0000313" key="3">
    <source>
        <dbReference type="Proteomes" id="UP000324222"/>
    </source>
</evidence>
<dbReference type="CDD" id="cd20071">
    <property type="entry name" value="SET_SMYD"/>
    <property type="match status" value="1"/>
</dbReference>
<feature type="region of interest" description="Disordered" evidence="1">
    <location>
        <begin position="69"/>
        <end position="128"/>
    </location>
</feature>